<gene>
    <name evidence="3" type="ORF">A6F49_11485</name>
</gene>
<feature type="transmembrane region" description="Helical" evidence="2">
    <location>
        <begin position="88"/>
        <end position="109"/>
    </location>
</feature>
<evidence type="ECO:0000256" key="1">
    <source>
        <dbReference type="SAM" id="MobiDB-lite"/>
    </source>
</evidence>
<reference evidence="3 4" key="1">
    <citation type="submission" date="2016-04" db="EMBL/GenBank/DDBJ databases">
        <title>First whole genome shotgun sequence of the bacterium Enteractinococcus sp. strain UASWS1574.</title>
        <authorList>
            <person name="Crovadore J."/>
            <person name="Chablais R."/>
            <person name="Lefort F."/>
        </authorList>
    </citation>
    <scope>NUCLEOTIDE SEQUENCE [LARGE SCALE GENOMIC DNA]</scope>
    <source>
        <strain evidence="3 4">UASWS1574</strain>
    </source>
</reference>
<dbReference type="InterPro" id="IPR014229">
    <property type="entry name" value="Spore_YtfJ"/>
</dbReference>
<sequence>MEPLTAQLAEKLSNIGVKNSYGTPIEVDGATTIPVALVNFGFGGGEADSNDPEKTGDTGSGGGGGGMSVPVGAYITRNGTTRFEPNTVALLAVSIPLACVGGFVLTRIVKALKQ</sequence>
<proteinExistence type="predicted"/>
<protein>
    <recommendedName>
        <fullName evidence="5">Sporulation protein YtfJ</fullName>
    </recommendedName>
</protein>
<accession>A0A1B7LYT8</accession>
<feature type="compositionally biased region" description="Gly residues" evidence="1">
    <location>
        <begin position="58"/>
        <end position="67"/>
    </location>
</feature>
<dbReference type="OrthoDB" id="4965215at2"/>
<feature type="region of interest" description="Disordered" evidence="1">
    <location>
        <begin position="44"/>
        <end position="67"/>
    </location>
</feature>
<comment type="caution">
    <text evidence="3">The sequence shown here is derived from an EMBL/GenBank/DDBJ whole genome shotgun (WGS) entry which is preliminary data.</text>
</comment>
<dbReference type="EMBL" id="LXEY01000019">
    <property type="protein sequence ID" value="OAV60569.1"/>
    <property type="molecule type" value="Genomic_DNA"/>
</dbReference>
<keyword evidence="2" id="KW-1133">Transmembrane helix</keyword>
<dbReference type="AlphaFoldDB" id="A0A1B7LYT8"/>
<organism evidence="3 4">
    <name type="scientific">Enteractinococcus helveticum</name>
    <dbReference type="NCBI Taxonomy" id="1837282"/>
    <lineage>
        <taxon>Bacteria</taxon>
        <taxon>Bacillati</taxon>
        <taxon>Actinomycetota</taxon>
        <taxon>Actinomycetes</taxon>
        <taxon>Micrococcales</taxon>
        <taxon>Micrococcaceae</taxon>
    </lineage>
</organism>
<dbReference type="RefSeq" id="WP_043058114.1">
    <property type="nucleotide sequence ID" value="NZ_LXEY01000019.1"/>
</dbReference>
<keyword evidence="4" id="KW-1185">Reference proteome</keyword>
<evidence type="ECO:0000313" key="3">
    <source>
        <dbReference type="EMBL" id="OAV60569.1"/>
    </source>
</evidence>
<dbReference type="Proteomes" id="UP000078292">
    <property type="component" value="Unassembled WGS sequence"/>
</dbReference>
<evidence type="ECO:0000313" key="4">
    <source>
        <dbReference type="Proteomes" id="UP000078292"/>
    </source>
</evidence>
<dbReference type="Pfam" id="PF09579">
    <property type="entry name" value="Spore_YtfJ"/>
    <property type="match status" value="1"/>
</dbReference>
<keyword evidence="2" id="KW-0472">Membrane</keyword>
<evidence type="ECO:0008006" key="5">
    <source>
        <dbReference type="Google" id="ProtNLM"/>
    </source>
</evidence>
<dbReference type="STRING" id="1837282.A6F49_11485"/>
<evidence type="ECO:0000256" key="2">
    <source>
        <dbReference type="SAM" id="Phobius"/>
    </source>
</evidence>
<name>A0A1B7LYT8_9MICC</name>
<keyword evidence="2" id="KW-0812">Transmembrane</keyword>